<organism evidence="3 4">
    <name type="scientific">Enterocloster alcoholdehydrogenati</name>
    <dbReference type="NCBI Taxonomy" id="2547410"/>
    <lineage>
        <taxon>Bacteria</taxon>
        <taxon>Bacillati</taxon>
        <taxon>Bacillota</taxon>
        <taxon>Clostridia</taxon>
        <taxon>Lachnospirales</taxon>
        <taxon>Lachnospiraceae</taxon>
        <taxon>Enterocloster</taxon>
    </lineage>
</organism>
<evidence type="ECO:0000313" key="4">
    <source>
        <dbReference type="Proteomes" id="UP001600894"/>
    </source>
</evidence>
<evidence type="ECO:0000259" key="2">
    <source>
        <dbReference type="Pfam" id="PF17802"/>
    </source>
</evidence>
<sequence length="1935" mass="209775">MRRIGKRLTAIGIAAALTLTNIGNTLSTVYAASGGEHRDLSVRGADLAGAIMDMIRGLDGSQKTVQPDELEFSQGRVEKYNRLFFEGTGSLYEFYPEIDGQDQEASVRTFIRLPEDADASYELTGDEQLVFLYENGGESSISFSTAVEHENGKIQKTSRVSVKSYKEAFIKEDNYLKDEQEKPQESETQAGESVSEGKTAADETSAEPETARTEHTEETLTEQKEAVGDTKSSAETEQSEGELLNSKAHDAQTDGMDSDAVVSTEAVTAQTPESETQSELASTDGSQPETETSTAEESQSQTEENASLPETEASTGESASKDMEQPSQTETASGESETESDSTAQTPVQSTTQAETKGEIQTTVPATPSEPQKDPAATPSQPEDNGNDLEIGYGDLVGIGESVTAKAYITSVGKLKLLEDWKMASYPEFDETMTMDDGTDIALHAEAGVLPAGAKAVVSKVNEDEASGLLEEIRENRLKKGQAVTAAALYEIRFYADGEPMDDSAWSKNGRVEVCFSGTAIEEMSREADGVKVLQISDSIHEAKALKGTKTAFSNGKTTDEVAASITGSGFFGPVFYTVDESQNREFNIGELLGEGSPKLIIKDKSGTVIDTAEVDEDGVTKIYQNQKDEEGNYLPLPRELTTSFQITYGMENSSDPELKGYAVKKGDRFVYQLPDNIIYDTKTDTPVMFGDKVVGSLNVEQNGILSIDITENVGANFKGQLTVKGSVDFSKEPEGKPEIEIKNDDLDKTLVFPEIKQEKHYSITIKKDNSGDRFTDENSAGDLHYSDTTGIPDAVRFHLKITADAKNTGALTNPVITDRFSEIENGAIEYIDTAGIRLESTPEGSNIAKAEFDNTGSSDSRAIRLLDQDGNPAVMKPGEEVKLSYWMKINPSAWKAQQPEQTENGNRVSSSMRASFTNTAVITAAAADTEGGTVQAQTQSWFGKTISLVSKNGTVRINETVGDQTIPFSIQYNVSVNPNLIDMTGWTVKDTLPEVSDSDKQQHYVGAVKVTAYDRENGNVSGETTVPVERDSYSWEYTIPKELGRCFLQFTYYTDIQEPSGSNASNEILLTAPEGSGYPGTRPGSTSIECIYNTYTLTKTTTGWQDGKLGIIGWKAVLTQYVNGQINSEDAVIPVDGVYSDELSVSGGDGSVKHTFIDESTLKQGLSVKDRTGSEVSDYEVENFADNRFAIKFTKAVPSPVTIEYRSYVRNTGESGDSFYWSSSQSASFKNRAILKPNKDTTVQAEASQSLPAAKGFLRKGVEGQDAQTGTIKWILEGNAYDDKVNFDAVGDVLIEEKLPEGLELVNIYPRAYQDVTLRAGEDYTVDGQTVKIDLKKARDYVRSKGKDFNINHVFRLVVETRVNDPKKTTFKNEAAMHIDGIELARVGAEAQLKTNFLIKGMMYDEYTAPSAQYTLSVNQPASQLRKDGGTLTVRDTLGNPNMSFRPKTIKVVNSKTKAAIEEAKIAVNGSVCTISNLPDATPITITYEAALNGAIGTEFNVSNHAELIYGPGKSIETEHKDTITLVQSSASVTGDYSIELSKTDQWGQPLEGAEFTLYELQLDGDGRITGQSDPIGTYEPVIQDGSQSANVAIGGLKSGKAYRLVETKVPDGYIQSEAMDVYIPTGTETKLPENMSHYIYIPGFPVSVENQKQTGSLKLTKQVNGQETDRQEKTEFYFTVTDGVRYFDRNGNASEEVKTIRLAYDPAKEENALMINGLPLGTYTVTEAANAAGSPIEEDFGYQVTADGREGTSAEAAVQAGKTQTVIFVNTVKNDPPEEPETKPSQPETKPSQPETDPSQPETDPSQPETDPSQPETEAPTSPETSPAVPDGGHSGGSGGSGGGSGTTNHGRHNPSNGGPGDNTETVTIAPEEVPLAQWPDKQDDPVILFDEDVPLAPLPKTGENRHGSHVMFLLSSFMTGVYLALHLKKRKE</sequence>
<dbReference type="InterPro" id="IPR013783">
    <property type="entry name" value="Ig-like_fold"/>
</dbReference>
<dbReference type="Proteomes" id="UP001600894">
    <property type="component" value="Unassembled WGS sequence"/>
</dbReference>
<feature type="region of interest" description="Disordered" evidence="1">
    <location>
        <begin position="174"/>
        <end position="392"/>
    </location>
</feature>
<comment type="caution">
    <text evidence="3">The sequence shown here is derived from an EMBL/GenBank/DDBJ whole genome shotgun (WGS) entry which is preliminary data.</text>
</comment>
<evidence type="ECO:0000313" key="3">
    <source>
        <dbReference type="EMBL" id="GAA6268215.1"/>
    </source>
</evidence>
<feature type="compositionally biased region" description="Basic and acidic residues" evidence="1">
    <location>
        <begin position="174"/>
        <end position="185"/>
    </location>
</feature>
<feature type="compositionally biased region" description="Gly residues" evidence="1">
    <location>
        <begin position="1835"/>
        <end position="1848"/>
    </location>
</feature>
<dbReference type="EMBL" id="BAABXL010000001">
    <property type="protein sequence ID" value="GAA6268215.1"/>
    <property type="molecule type" value="Genomic_DNA"/>
</dbReference>
<dbReference type="Pfam" id="PF17802">
    <property type="entry name" value="SpaA"/>
    <property type="match status" value="1"/>
</dbReference>
<feature type="compositionally biased region" description="Polar residues" evidence="1">
    <location>
        <begin position="1785"/>
        <end position="1827"/>
    </location>
</feature>
<dbReference type="InterPro" id="IPR028288">
    <property type="entry name" value="SCAR/WAVE_fam"/>
</dbReference>
<proteinExistence type="predicted"/>
<dbReference type="Gene3D" id="2.60.40.10">
    <property type="entry name" value="Immunoglobulins"/>
    <property type="match status" value="1"/>
</dbReference>
<accession>A0ABQ0AW07</accession>
<reference evidence="3 4" key="1">
    <citation type="submission" date="2024-04" db="EMBL/GenBank/DDBJ databases">
        <title>Defined microbial consortia suppress multidrug-resistant proinflammatory Enterobacteriaceae via ecological control.</title>
        <authorList>
            <person name="Furuichi M."/>
            <person name="Kawaguchi T."/>
            <person name="Pust M."/>
            <person name="Yasuma K."/>
            <person name="Plichta D."/>
            <person name="Hasegawa N."/>
            <person name="Ohya T."/>
            <person name="Bhattarai S."/>
            <person name="Sasajima S."/>
            <person name="Aoto Y."/>
            <person name="Tuganbaev T."/>
            <person name="Yaginuma M."/>
            <person name="Ueda M."/>
            <person name="Okahashi N."/>
            <person name="Amafuji K."/>
            <person name="Kiridooshi Y."/>
            <person name="Sugita K."/>
            <person name="Strazar M."/>
            <person name="Skelly A."/>
            <person name="Suda W."/>
            <person name="Hattori M."/>
            <person name="Nakamoto N."/>
            <person name="Caballero S."/>
            <person name="Norman J."/>
            <person name="Olle B."/>
            <person name="Tanoue T."/>
            <person name="Arita M."/>
            <person name="Bucci V."/>
            <person name="Atarashi K."/>
            <person name="Xavier R."/>
            <person name="Honda K."/>
        </authorList>
    </citation>
    <scope>NUCLEOTIDE SEQUENCE [LARGE SCALE GENOMIC DNA]</scope>
    <source>
        <strain evidence="4">f13</strain>
    </source>
</reference>
<evidence type="ECO:0000256" key="1">
    <source>
        <dbReference type="SAM" id="MobiDB-lite"/>
    </source>
</evidence>
<feature type="compositionally biased region" description="Polar residues" evidence="1">
    <location>
        <begin position="344"/>
        <end position="370"/>
    </location>
</feature>
<gene>
    <name evidence="3" type="ORF">F130042H8_12750</name>
</gene>
<feature type="compositionally biased region" description="Low complexity" evidence="1">
    <location>
        <begin position="286"/>
        <end position="304"/>
    </location>
</feature>
<dbReference type="NCBIfam" id="NF033073">
    <property type="entry name" value="LPXTG_double"/>
    <property type="match status" value="1"/>
</dbReference>
<protein>
    <recommendedName>
        <fullName evidence="2">SpaA-like prealbumin fold domain-containing protein</fullName>
    </recommendedName>
</protein>
<dbReference type="PANTHER" id="PTHR12902:SF1">
    <property type="entry name" value="WISKOTT-ALDRICH SYNDROME PROTEIN FAMILY MEMBER"/>
    <property type="match status" value="1"/>
</dbReference>
<dbReference type="RefSeq" id="WP_176254703.1">
    <property type="nucleotide sequence ID" value="NZ_BAABXL010000001.1"/>
</dbReference>
<name>A0ABQ0AW07_9FIRM</name>
<feature type="compositionally biased region" description="Polar residues" evidence="1">
    <location>
        <begin position="265"/>
        <end position="285"/>
    </location>
</feature>
<keyword evidence="4" id="KW-1185">Reference proteome</keyword>
<feature type="domain" description="SpaA-like prealbumin fold" evidence="2">
    <location>
        <begin position="1539"/>
        <end position="1628"/>
    </location>
</feature>
<dbReference type="PANTHER" id="PTHR12902">
    <property type="entry name" value="WASP-1"/>
    <property type="match status" value="1"/>
</dbReference>
<feature type="compositionally biased region" description="Basic and acidic residues" evidence="1">
    <location>
        <begin position="209"/>
        <end position="234"/>
    </location>
</feature>
<feature type="region of interest" description="Disordered" evidence="1">
    <location>
        <begin position="1775"/>
        <end position="1883"/>
    </location>
</feature>
<dbReference type="InterPro" id="IPR041033">
    <property type="entry name" value="SpaA_PFL_dom_1"/>
</dbReference>